<feature type="signal peptide" evidence="1">
    <location>
        <begin position="1"/>
        <end position="23"/>
    </location>
</feature>
<dbReference type="InterPro" id="IPR051465">
    <property type="entry name" value="Cell_Envelope_Struct_Comp"/>
</dbReference>
<feature type="chain" id="PRO_5047327562" evidence="1">
    <location>
        <begin position="24"/>
        <end position="552"/>
    </location>
</feature>
<dbReference type="PROSITE" id="PS51272">
    <property type="entry name" value="SLH"/>
    <property type="match status" value="2"/>
</dbReference>
<dbReference type="PANTHER" id="PTHR43308">
    <property type="entry name" value="OUTER MEMBRANE PROTEIN ALPHA-RELATED"/>
    <property type="match status" value="1"/>
</dbReference>
<reference evidence="3 4" key="1">
    <citation type="submission" date="2020-08" db="EMBL/GenBank/DDBJ databases">
        <title>A Genomic Blueprint of the Chicken Gut Microbiome.</title>
        <authorList>
            <person name="Gilroy R."/>
            <person name="Ravi A."/>
            <person name="Getino M."/>
            <person name="Pursley I."/>
            <person name="Horton D.L."/>
            <person name="Alikhan N.-F."/>
            <person name="Baker D."/>
            <person name="Gharbi K."/>
            <person name="Hall N."/>
            <person name="Watson M."/>
            <person name="Adriaenssens E.M."/>
            <person name="Foster-Nyarko E."/>
            <person name="Jarju S."/>
            <person name="Secka A."/>
            <person name="Antonio M."/>
            <person name="Oren A."/>
            <person name="Chaudhuri R."/>
            <person name="La Ragione R.M."/>
            <person name="Hildebrand F."/>
            <person name="Pallen M.J."/>
        </authorList>
    </citation>
    <scope>NUCLEOTIDE SEQUENCE [LARGE SCALE GENOMIC DNA]</scope>
    <source>
        <strain evidence="3 4">Sa3CUA8</strain>
    </source>
</reference>
<dbReference type="EMBL" id="JACSQY010000011">
    <property type="protein sequence ID" value="MBD7909284.1"/>
    <property type="molecule type" value="Genomic_DNA"/>
</dbReference>
<dbReference type="InterPro" id="IPR032329">
    <property type="entry name" value="DUF4855"/>
</dbReference>
<organism evidence="3 4">
    <name type="scientific">Sporosarcina gallistercoris</name>
    <dbReference type="NCBI Taxonomy" id="2762245"/>
    <lineage>
        <taxon>Bacteria</taxon>
        <taxon>Bacillati</taxon>
        <taxon>Bacillota</taxon>
        <taxon>Bacilli</taxon>
        <taxon>Bacillales</taxon>
        <taxon>Caryophanaceae</taxon>
        <taxon>Sporosarcina</taxon>
    </lineage>
</organism>
<proteinExistence type="predicted"/>
<keyword evidence="1" id="KW-0732">Signal</keyword>
<evidence type="ECO:0000259" key="2">
    <source>
        <dbReference type="PROSITE" id="PS51272"/>
    </source>
</evidence>
<sequence length="552" mass="62947">MFKRKFWALCLSTLLLILLPLHARGATFTDVSKAHWAHDEIRFLTDKEVIRGYSDGQFKPTKVLSRKDASVMIVRAMNAPTISVPTVRPSDVKISMGGYREMMIVANKGMLTLSGNRFKPDAPLTRAEMAKLLVVAYNYKGKNKSSFKDVPSSNPYYKYIDALAENGVTTGYADKTFKPNVSVNRAQFSTFLKRVYDRPLSYSVKKNGQTLATYTNETEAITYAVRHPGATVHPNSNSLMKYNQQPSSMKDTGIKNGVLIYSGLEKTAFDIQFYKPYLSDGNRNYFDTFVVMGRQYPGGEFQETSKNKADYKDWKWYADKLFSANGPLKPLNLAAMEEGRTVSVYIGIPYPKRTGAIKNLAGKNVANTLNARKELVNWYISEIESKWKNGKYGNLVFKGYFWINETVIHAEDEQLVTDTSSVIHKRGKKFIYAPHARTTNFENWKYYGFDGAYLQPNTFRLQLGDPSPRLHKAFLEAQIKGSGITLEIDNYSPHQIDNGIKNFQTYLEFAEMYGLKGKSLLLYQQTEMVYRMSMWKPISYKNAYKELGDFIN</sequence>
<feature type="domain" description="SLH" evidence="2">
    <location>
        <begin position="143"/>
        <end position="206"/>
    </location>
</feature>
<feature type="domain" description="SLH" evidence="2">
    <location>
        <begin position="24"/>
        <end position="87"/>
    </location>
</feature>
<dbReference type="Pfam" id="PF00395">
    <property type="entry name" value="SLH"/>
    <property type="match status" value="3"/>
</dbReference>
<dbReference type="Proteomes" id="UP000659496">
    <property type="component" value="Unassembled WGS sequence"/>
</dbReference>
<name>A0ABR8PMA2_9BACL</name>
<dbReference type="Pfam" id="PF16147">
    <property type="entry name" value="DUF4855"/>
    <property type="match status" value="1"/>
</dbReference>
<accession>A0ABR8PMA2</accession>
<evidence type="ECO:0000313" key="3">
    <source>
        <dbReference type="EMBL" id="MBD7909284.1"/>
    </source>
</evidence>
<protein>
    <submittedName>
        <fullName evidence="3">DUF4855 domain-containing protein</fullName>
    </submittedName>
</protein>
<dbReference type="InterPro" id="IPR001119">
    <property type="entry name" value="SLH_dom"/>
</dbReference>
<gene>
    <name evidence="3" type="ORF">H9659_13185</name>
</gene>
<keyword evidence="4" id="KW-1185">Reference proteome</keyword>
<evidence type="ECO:0000256" key="1">
    <source>
        <dbReference type="SAM" id="SignalP"/>
    </source>
</evidence>
<evidence type="ECO:0000313" key="4">
    <source>
        <dbReference type="Proteomes" id="UP000659496"/>
    </source>
</evidence>
<comment type="caution">
    <text evidence="3">The sequence shown here is derived from an EMBL/GenBank/DDBJ whole genome shotgun (WGS) entry which is preliminary data.</text>
</comment>
<dbReference type="RefSeq" id="WP_191691333.1">
    <property type="nucleotide sequence ID" value="NZ_JACSQY010000011.1"/>
</dbReference>